<gene>
    <name evidence="2" type="ORF">V5O48_013212</name>
</gene>
<accession>A0ABR3F0P5</accession>
<feature type="compositionally biased region" description="Basic and acidic residues" evidence="1">
    <location>
        <begin position="135"/>
        <end position="157"/>
    </location>
</feature>
<protein>
    <submittedName>
        <fullName evidence="2">Uncharacterized protein</fullName>
    </submittedName>
</protein>
<evidence type="ECO:0000256" key="1">
    <source>
        <dbReference type="SAM" id="MobiDB-lite"/>
    </source>
</evidence>
<feature type="compositionally biased region" description="Basic and acidic residues" evidence="1">
    <location>
        <begin position="1"/>
        <end position="11"/>
    </location>
</feature>
<name>A0ABR3F0P5_9AGAR</name>
<feature type="region of interest" description="Disordered" evidence="1">
    <location>
        <begin position="550"/>
        <end position="577"/>
    </location>
</feature>
<feature type="compositionally biased region" description="Acidic residues" evidence="1">
    <location>
        <begin position="554"/>
        <end position="571"/>
    </location>
</feature>
<dbReference type="CDD" id="cd00303">
    <property type="entry name" value="retropepsin_like"/>
    <property type="match status" value="1"/>
</dbReference>
<reference evidence="2 3" key="1">
    <citation type="submission" date="2024-02" db="EMBL/GenBank/DDBJ databases">
        <title>A draft genome for the cacao thread blight pathogen Marasmius crinis-equi.</title>
        <authorList>
            <person name="Cohen S.P."/>
            <person name="Baruah I.K."/>
            <person name="Amoako-Attah I."/>
            <person name="Bukari Y."/>
            <person name="Meinhardt L.W."/>
            <person name="Bailey B.A."/>
        </authorList>
    </citation>
    <scope>NUCLEOTIDE SEQUENCE [LARGE SCALE GENOMIC DNA]</scope>
    <source>
        <strain evidence="2 3">GH-76</strain>
    </source>
</reference>
<dbReference type="EMBL" id="JBAHYK010001262">
    <property type="protein sequence ID" value="KAL0568771.1"/>
    <property type="molecule type" value="Genomic_DNA"/>
</dbReference>
<feature type="compositionally biased region" description="Gly residues" evidence="1">
    <location>
        <begin position="56"/>
        <end position="81"/>
    </location>
</feature>
<feature type="region of interest" description="Disordered" evidence="1">
    <location>
        <begin position="453"/>
        <end position="501"/>
    </location>
</feature>
<dbReference type="InterPro" id="IPR021109">
    <property type="entry name" value="Peptidase_aspartic_dom_sf"/>
</dbReference>
<sequence>MFNGPKVEKQDSPIGNSSLFSTSGNHDTKATAPATAPPPQNQQGGSNQGNSRPPSGLGGGGGGGPPEDGGGGGGSNGGGDGDPNRRWGPPIGGGGGPPRGSAPPNDGRGGGGPGGPPGGGGGPPGGPPGGDGDGDGGHDPVRRPWRDPWDDQNRAREATPFGELPPDGPALTEEFFEYKPPEYEGSELALRERVFTLTATYVAYTLYSKQPISGDTRNISKMLTNALAPLDPYEGQRNVILFDGFVKGLARLCVAHGLTGPPRILDQYGRWVVTAEDTLRTITLGGQLQGSAKHWYNTVVERVPAGFRIGQDASRYRPSFMEVLRGLFDRFISNAALYDLSKEFKKVRYDLKGGARQLFADLYNCATRMPSPPTVYDFKVAITERLPRPIIRHAAFNGVTPETATVDDIMQKALMLEQGIEATQFYSSTLQDTGATPKKLQVVAQVRHQVEDHAKMREVEQNRQTKWNAGFKQRQEDRRQAPARNNPTPNASRAPKQLRVSRMGPDGSCWGCGKFGHYMNDPNCPKRSSGVQFARVLEDHEPSDETTFVISIGGDEDPAEEDTPPEQEDGDPYATRMFDDEMDEDDLGLETKNAYMFEQTYAISGGSTGRGHAILSTIQEPPYIDEDNAEFPHEEGVMDYGEYWRSIQEIPGEEGCFAATVEPTWSKTLKMGSRPRREFAENRCLAAWVSINGIQCFTLFDTGSTADIISPDIATVANVDIFQLRNPVILQLGTKGSRSKINYGCEAEFSFGNEKKMVKGRTYVDVANIDRYDMVIGCAFMRRHGMSVDLKYDRITVDGTPIPTIPAEEEQQELIRRAAKRVVDSKDTDRSTTMREYEVRTFEHYERFERARKDIVEEGMPIGERPVSTTAEEATYSTDTTRTRVVGDEKEETE</sequence>
<feature type="region of interest" description="Disordered" evidence="1">
    <location>
        <begin position="857"/>
        <end position="894"/>
    </location>
</feature>
<proteinExistence type="predicted"/>
<feature type="compositionally biased region" description="Polar residues" evidence="1">
    <location>
        <begin position="13"/>
        <end position="25"/>
    </location>
</feature>
<evidence type="ECO:0000313" key="2">
    <source>
        <dbReference type="EMBL" id="KAL0568771.1"/>
    </source>
</evidence>
<feature type="compositionally biased region" description="Polar residues" evidence="1">
    <location>
        <begin position="867"/>
        <end position="880"/>
    </location>
</feature>
<organism evidence="2 3">
    <name type="scientific">Marasmius crinis-equi</name>
    <dbReference type="NCBI Taxonomy" id="585013"/>
    <lineage>
        <taxon>Eukaryota</taxon>
        <taxon>Fungi</taxon>
        <taxon>Dikarya</taxon>
        <taxon>Basidiomycota</taxon>
        <taxon>Agaricomycotina</taxon>
        <taxon>Agaricomycetes</taxon>
        <taxon>Agaricomycetidae</taxon>
        <taxon>Agaricales</taxon>
        <taxon>Marasmiineae</taxon>
        <taxon>Marasmiaceae</taxon>
        <taxon>Marasmius</taxon>
    </lineage>
</organism>
<keyword evidence="3" id="KW-1185">Reference proteome</keyword>
<feature type="compositionally biased region" description="Low complexity" evidence="1">
    <location>
        <begin position="41"/>
        <end position="55"/>
    </location>
</feature>
<dbReference type="Gene3D" id="2.40.70.10">
    <property type="entry name" value="Acid Proteases"/>
    <property type="match status" value="1"/>
</dbReference>
<comment type="caution">
    <text evidence="2">The sequence shown here is derived from an EMBL/GenBank/DDBJ whole genome shotgun (WGS) entry which is preliminary data.</text>
</comment>
<dbReference type="Proteomes" id="UP001465976">
    <property type="component" value="Unassembled WGS sequence"/>
</dbReference>
<feature type="compositionally biased region" description="Gly residues" evidence="1">
    <location>
        <begin position="107"/>
        <end position="131"/>
    </location>
</feature>
<feature type="region of interest" description="Disordered" evidence="1">
    <location>
        <begin position="1"/>
        <end position="171"/>
    </location>
</feature>
<evidence type="ECO:0000313" key="3">
    <source>
        <dbReference type="Proteomes" id="UP001465976"/>
    </source>
</evidence>
<feature type="compositionally biased region" description="Basic and acidic residues" evidence="1">
    <location>
        <begin position="453"/>
        <end position="463"/>
    </location>
</feature>